<dbReference type="PANTHER" id="PTHR10629">
    <property type="entry name" value="CYTOSINE-SPECIFIC METHYLTRANSFERASE"/>
    <property type="match status" value="1"/>
</dbReference>
<dbReference type="PROSITE" id="PS51679">
    <property type="entry name" value="SAM_MT_C5"/>
    <property type="match status" value="1"/>
</dbReference>
<dbReference type="NCBIfam" id="TIGR01764">
    <property type="entry name" value="excise"/>
    <property type="match status" value="1"/>
</dbReference>
<keyword evidence="2 6" id="KW-0808">Transferase</keyword>
<dbReference type="PANTHER" id="PTHR10629:SF52">
    <property type="entry name" value="DNA (CYTOSINE-5)-METHYLTRANSFERASE 1"/>
    <property type="match status" value="1"/>
</dbReference>
<dbReference type="GO" id="GO:0032259">
    <property type="term" value="P:methylation"/>
    <property type="evidence" value="ECO:0007669"/>
    <property type="project" value="UniProtKB-KW"/>
</dbReference>
<dbReference type="InterPro" id="IPR031303">
    <property type="entry name" value="C5_meth_CS"/>
</dbReference>
<dbReference type="Gene3D" id="3.40.50.150">
    <property type="entry name" value="Vaccinia Virus protein VP39"/>
    <property type="match status" value="1"/>
</dbReference>
<feature type="domain" description="Helix-turn-helix" evidence="9">
    <location>
        <begin position="8"/>
        <end position="47"/>
    </location>
</feature>
<dbReference type="Gene3D" id="3.90.120.10">
    <property type="entry name" value="DNA Methylase, subunit A, domain 2"/>
    <property type="match status" value="1"/>
</dbReference>
<keyword evidence="11" id="KW-1185">Reference proteome</keyword>
<accession>A0ABT3M0H2</accession>
<dbReference type="RefSeq" id="WP_265375981.1">
    <property type="nucleotide sequence ID" value="NZ_JAMQPV010000002.1"/>
</dbReference>
<evidence type="ECO:0000313" key="10">
    <source>
        <dbReference type="EMBL" id="MCW7463142.1"/>
    </source>
</evidence>
<dbReference type="EMBL" id="JAMQPV010000002">
    <property type="protein sequence ID" value="MCW7463142.1"/>
    <property type="molecule type" value="Genomic_DNA"/>
</dbReference>
<dbReference type="InterPro" id="IPR029063">
    <property type="entry name" value="SAM-dependent_MTases_sf"/>
</dbReference>
<keyword evidence="1 6" id="KW-0489">Methyltransferase</keyword>
<dbReference type="PRINTS" id="PR00105">
    <property type="entry name" value="C5METTRFRASE"/>
</dbReference>
<dbReference type="Pfam" id="PF12728">
    <property type="entry name" value="HTH_17"/>
    <property type="match status" value="1"/>
</dbReference>
<dbReference type="InterPro" id="IPR001525">
    <property type="entry name" value="C5_MeTfrase"/>
</dbReference>
<evidence type="ECO:0000256" key="2">
    <source>
        <dbReference type="ARBA" id="ARBA00022679"/>
    </source>
</evidence>
<evidence type="ECO:0000313" key="11">
    <source>
        <dbReference type="Proteomes" id="UP001209737"/>
    </source>
</evidence>
<gene>
    <name evidence="10" type="ORF">ND812_13665</name>
</gene>
<name>A0ABT3M0H2_9LEPT</name>
<comment type="similarity">
    <text evidence="6 7">Belongs to the class I-like SAM-binding methyltransferase superfamily. C5-methyltransferase family.</text>
</comment>
<dbReference type="InterPro" id="IPR010093">
    <property type="entry name" value="SinI_DNA-bd"/>
</dbReference>
<proteinExistence type="inferred from homology"/>
<dbReference type="Pfam" id="PF00145">
    <property type="entry name" value="DNA_methylase"/>
    <property type="match status" value="1"/>
</dbReference>
<dbReference type="GO" id="GO:0008168">
    <property type="term" value="F:methyltransferase activity"/>
    <property type="evidence" value="ECO:0007669"/>
    <property type="project" value="UniProtKB-KW"/>
</dbReference>
<keyword evidence="3 6" id="KW-0949">S-adenosyl-L-methionine</keyword>
<dbReference type="InterPro" id="IPR050390">
    <property type="entry name" value="C5-Methyltransferase"/>
</dbReference>
<dbReference type="SUPFAM" id="SSF53335">
    <property type="entry name" value="S-adenosyl-L-methionine-dependent methyltransferases"/>
    <property type="match status" value="1"/>
</dbReference>
<reference evidence="10 11" key="1">
    <citation type="submission" date="2022-06" db="EMBL/GenBank/DDBJ databases">
        <title>Leptospira isolates from biofilms formed at urban environments.</title>
        <authorList>
            <person name="Ribeiro P.S."/>
            <person name="Sousa T."/>
            <person name="Carvalho N."/>
            <person name="Aburjaile F."/>
            <person name="Neves F."/>
            <person name="Oliveira D."/>
            <person name="Blanco L."/>
            <person name="Lima J."/>
            <person name="Costa F."/>
            <person name="Brenig B."/>
            <person name="Soares S."/>
            <person name="Ramos R."/>
            <person name="Goes-Neto A."/>
            <person name="Matiuzzi M."/>
            <person name="Azevedo V."/>
            <person name="Ristow P."/>
        </authorList>
    </citation>
    <scope>NUCLEOTIDE SEQUENCE [LARGE SCALE GENOMIC DNA]</scope>
    <source>
        <strain evidence="10 11">VSF25</strain>
    </source>
</reference>
<organism evidence="10 11">
    <name type="scientific">Leptospira limi</name>
    <dbReference type="NCBI Taxonomy" id="2950023"/>
    <lineage>
        <taxon>Bacteria</taxon>
        <taxon>Pseudomonadati</taxon>
        <taxon>Spirochaetota</taxon>
        <taxon>Spirochaetia</taxon>
        <taxon>Leptospirales</taxon>
        <taxon>Leptospiraceae</taxon>
        <taxon>Leptospira</taxon>
    </lineage>
</organism>
<dbReference type="InterPro" id="IPR041657">
    <property type="entry name" value="HTH_17"/>
</dbReference>
<dbReference type="InterPro" id="IPR018117">
    <property type="entry name" value="C5_DNA_meth_AS"/>
</dbReference>
<evidence type="ECO:0000256" key="4">
    <source>
        <dbReference type="ARBA" id="ARBA00022747"/>
    </source>
</evidence>
<comment type="caution">
    <text evidence="10">The sequence shown here is derived from an EMBL/GenBank/DDBJ whole genome shotgun (WGS) entry which is preliminary data.</text>
</comment>
<dbReference type="PROSITE" id="PS00095">
    <property type="entry name" value="C5_MTASE_2"/>
    <property type="match status" value="1"/>
</dbReference>
<comment type="catalytic activity">
    <reaction evidence="5 8">
        <text>a 2'-deoxycytidine in DNA + S-adenosyl-L-methionine = a 5-methyl-2'-deoxycytidine in DNA + S-adenosyl-L-homocysteine + H(+)</text>
        <dbReference type="Rhea" id="RHEA:13681"/>
        <dbReference type="Rhea" id="RHEA-COMP:11369"/>
        <dbReference type="Rhea" id="RHEA-COMP:11370"/>
        <dbReference type="ChEBI" id="CHEBI:15378"/>
        <dbReference type="ChEBI" id="CHEBI:57856"/>
        <dbReference type="ChEBI" id="CHEBI:59789"/>
        <dbReference type="ChEBI" id="CHEBI:85452"/>
        <dbReference type="ChEBI" id="CHEBI:85454"/>
        <dbReference type="EC" id="2.1.1.37"/>
    </reaction>
</comment>
<dbReference type="PROSITE" id="PS00094">
    <property type="entry name" value="C5_MTASE_1"/>
    <property type="match status" value="1"/>
</dbReference>
<evidence type="ECO:0000256" key="3">
    <source>
        <dbReference type="ARBA" id="ARBA00022691"/>
    </source>
</evidence>
<dbReference type="EC" id="2.1.1.37" evidence="8"/>
<evidence type="ECO:0000256" key="8">
    <source>
        <dbReference type="RuleBase" id="RU000417"/>
    </source>
</evidence>
<sequence>MESKSNTYSVDEFAEFLSVSPQYVRSLIRQKKLPAEMVGSIWLISKDITSDPNVMMNIKVDVSDQIRKEKKSDSPIALSFFSGAMGLDIGLRKAGINVLLASEIDPDTRKTIILNHPNIGLIGDINKYSISDILQYANIDDKNDIDLIIGGPPCQAFSTAGKRKGFEDKRGNVFLEFIEKAIKLKPKFIVIENVRGLLSAPLNHRPHEYRGKNFPPLSQNELSGGALNFIIFLLEKANYKVSFNLYNSANFGSPQKRERVVIICSREDIEIPYLIPSHSESGEFNLPKWKTFRDATNDLVEDDQVYIQFPEKRLKYYKILKEDQYWKDLPIELQKEALGKSYYSSGGRTGFLRRIAWDKPAPTLVTNPAMPATDLAHPEKDRPLSIQEYKRIQEFPDNYEFFGTITSQYRQIGNAVPISLGYSIGKHILALIQKKKIKNSFKDFKYSRYLNTDNVSFRKEFAKRNESKIREEELLPF</sequence>
<evidence type="ECO:0000259" key="9">
    <source>
        <dbReference type="Pfam" id="PF12728"/>
    </source>
</evidence>
<dbReference type="Proteomes" id="UP001209737">
    <property type="component" value="Unassembled WGS sequence"/>
</dbReference>
<evidence type="ECO:0000256" key="6">
    <source>
        <dbReference type="PROSITE-ProRule" id="PRU01016"/>
    </source>
</evidence>
<evidence type="ECO:0000256" key="5">
    <source>
        <dbReference type="ARBA" id="ARBA00047422"/>
    </source>
</evidence>
<protein>
    <recommendedName>
        <fullName evidence="8">Cytosine-specific methyltransferase</fullName>
        <ecNumber evidence="8">2.1.1.37</ecNumber>
    </recommendedName>
</protein>
<feature type="active site" evidence="6">
    <location>
        <position position="154"/>
    </location>
</feature>
<dbReference type="NCBIfam" id="TIGR00675">
    <property type="entry name" value="dcm"/>
    <property type="match status" value="1"/>
</dbReference>
<evidence type="ECO:0000256" key="1">
    <source>
        <dbReference type="ARBA" id="ARBA00022603"/>
    </source>
</evidence>
<evidence type="ECO:0000256" key="7">
    <source>
        <dbReference type="RuleBase" id="RU000416"/>
    </source>
</evidence>
<keyword evidence="4" id="KW-0680">Restriction system</keyword>